<gene>
    <name evidence="1" type="ORF">PVAP13_6KG007576</name>
</gene>
<evidence type="ECO:0000313" key="2">
    <source>
        <dbReference type="Proteomes" id="UP000823388"/>
    </source>
</evidence>
<accession>A0A8T0R765</accession>
<comment type="caution">
    <text evidence="1">The sequence shown here is derived from an EMBL/GenBank/DDBJ whole genome shotgun (WGS) entry which is preliminary data.</text>
</comment>
<keyword evidence="2" id="KW-1185">Reference proteome</keyword>
<name>A0A8T0R765_PANVG</name>
<evidence type="ECO:0000313" key="1">
    <source>
        <dbReference type="EMBL" id="KAG2580968.1"/>
    </source>
</evidence>
<dbReference type="Proteomes" id="UP000823388">
    <property type="component" value="Chromosome 6K"/>
</dbReference>
<organism evidence="1 2">
    <name type="scientific">Panicum virgatum</name>
    <name type="common">Blackwell switchgrass</name>
    <dbReference type="NCBI Taxonomy" id="38727"/>
    <lineage>
        <taxon>Eukaryota</taxon>
        <taxon>Viridiplantae</taxon>
        <taxon>Streptophyta</taxon>
        <taxon>Embryophyta</taxon>
        <taxon>Tracheophyta</taxon>
        <taxon>Spermatophyta</taxon>
        <taxon>Magnoliopsida</taxon>
        <taxon>Liliopsida</taxon>
        <taxon>Poales</taxon>
        <taxon>Poaceae</taxon>
        <taxon>PACMAD clade</taxon>
        <taxon>Panicoideae</taxon>
        <taxon>Panicodae</taxon>
        <taxon>Paniceae</taxon>
        <taxon>Panicinae</taxon>
        <taxon>Panicum</taxon>
        <taxon>Panicum sect. Hiantes</taxon>
    </lineage>
</organism>
<dbReference type="AlphaFoldDB" id="A0A8T0R765"/>
<protein>
    <submittedName>
        <fullName evidence="1">Uncharacterized protein</fullName>
    </submittedName>
</protein>
<dbReference type="EMBL" id="CM029047">
    <property type="protein sequence ID" value="KAG2580968.1"/>
    <property type="molecule type" value="Genomic_DNA"/>
</dbReference>
<sequence>MIDISILTSQRFGQSCCVFIGVTWEGTNLTKETNLRYRKPATLRILVIVVKGTL</sequence>
<proteinExistence type="predicted"/>
<reference evidence="1" key="1">
    <citation type="submission" date="2020-05" db="EMBL/GenBank/DDBJ databases">
        <title>WGS assembly of Panicum virgatum.</title>
        <authorList>
            <person name="Lovell J.T."/>
            <person name="Jenkins J."/>
            <person name="Shu S."/>
            <person name="Juenger T.E."/>
            <person name="Schmutz J."/>
        </authorList>
    </citation>
    <scope>NUCLEOTIDE SEQUENCE</scope>
    <source>
        <strain evidence="1">AP13</strain>
    </source>
</reference>